<feature type="domain" description="F-box" evidence="1">
    <location>
        <begin position="73"/>
        <end position="136"/>
    </location>
</feature>
<sequence>MPPPGAHLSLDELIAALKWKLEDEGDESNTIETGGPSDLKWASWASTWSQRVGELRYITSLVAYRQNAGVGVNLLPDEILGEIFMQVQGEYANTSFRLPPEEPDLTGANEWIKVGHVCQKWRRTAQNTKALWSRIILGPSLPSPATMATHFFHQSHPLPISLEQNIGRLSGEEGTAMHKFYNLLLQHPNRVSALYLRHFQETAWYLLQQLLPNLVELELSSRDYEIGNIANFLGGSPSSSLRKLFLDKYAWPGVTPPALTHLYLTDNGHGVSLAGFFDILASVSPTLQALYVVNAGPKALDSEERDSLSMAERLVMPVLEHFEVLASLYHRGANSLSHLYKLSLPNVQTIIWDSHWTADLRKDTDVHERKAMIPPYEHLARVTRLVGWAARKERYALQGESLYFDPRNTTMSALEAWMRLLPNLTVLAVPDCATWDRMNQAIVRLKSLTHLHVAQTSGYIHLVHSLCECLSQVKRSFAGMELEPLSEPILPGYKSITRARDHLQATYMLCFEAAAIDGLFLTDPSP</sequence>
<dbReference type="AlphaFoldDB" id="A0A067SGZ7"/>
<evidence type="ECO:0000313" key="3">
    <source>
        <dbReference type="Proteomes" id="UP000027222"/>
    </source>
</evidence>
<dbReference type="InterPro" id="IPR001810">
    <property type="entry name" value="F-box_dom"/>
</dbReference>
<organism evidence="2 3">
    <name type="scientific">Galerina marginata (strain CBS 339.88)</name>
    <dbReference type="NCBI Taxonomy" id="685588"/>
    <lineage>
        <taxon>Eukaryota</taxon>
        <taxon>Fungi</taxon>
        <taxon>Dikarya</taxon>
        <taxon>Basidiomycota</taxon>
        <taxon>Agaricomycotina</taxon>
        <taxon>Agaricomycetes</taxon>
        <taxon>Agaricomycetidae</taxon>
        <taxon>Agaricales</taxon>
        <taxon>Agaricineae</taxon>
        <taxon>Strophariaceae</taxon>
        <taxon>Galerina</taxon>
    </lineage>
</organism>
<proteinExistence type="predicted"/>
<dbReference type="STRING" id="685588.A0A067SGZ7"/>
<dbReference type="EMBL" id="KL142418">
    <property type="protein sequence ID" value="KDR66974.1"/>
    <property type="molecule type" value="Genomic_DNA"/>
</dbReference>
<evidence type="ECO:0000313" key="2">
    <source>
        <dbReference type="EMBL" id="KDR66974.1"/>
    </source>
</evidence>
<dbReference type="Proteomes" id="UP000027222">
    <property type="component" value="Unassembled WGS sequence"/>
</dbReference>
<keyword evidence="3" id="KW-1185">Reference proteome</keyword>
<evidence type="ECO:0000259" key="1">
    <source>
        <dbReference type="Pfam" id="PF12937"/>
    </source>
</evidence>
<name>A0A067SGZ7_GALM3</name>
<reference evidence="3" key="1">
    <citation type="journal article" date="2014" name="Proc. Natl. Acad. Sci. U.S.A.">
        <title>Extensive sampling of basidiomycete genomes demonstrates inadequacy of the white-rot/brown-rot paradigm for wood decay fungi.</title>
        <authorList>
            <person name="Riley R."/>
            <person name="Salamov A.A."/>
            <person name="Brown D.W."/>
            <person name="Nagy L.G."/>
            <person name="Floudas D."/>
            <person name="Held B.W."/>
            <person name="Levasseur A."/>
            <person name="Lombard V."/>
            <person name="Morin E."/>
            <person name="Otillar R."/>
            <person name="Lindquist E.A."/>
            <person name="Sun H."/>
            <person name="LaButti K.M."/>
            <person name="Schmutz J."/>
            <person name="Jabbour D."/>
            <person name="Luo H."/>
            <person name="Baker S.E."/>
            <person name="Pisabarro A.G."/>
            <person name="Walton J.D."/>
            <person name="Blanchette R.A."/>
            <person name="Henrissat B."/>
            <person name="Martin F."/>
            <person name="Cullen D."/>
            <person name="Hibbett D.S."/>
            <person name="Grigoriev I.V."/>
        </authorList>
    </citation>
    <scope>NUCLEOTIDE SEQUENCE [LARGE SCALE GENOMIC DNA]</scope>
    <source>
        <strain evidence="3">CBS 339.88</strain>
    </source>
</reference>
<dbReference type="SUPFAM" id="SSF52047">
    <property type="entry name" value="RNI-like"/>
    <property type="match status" value="1"/>
</dbReference>
<dbReference type="HOGENOM" id="CLU_517822_0_0_1"/>
<gene>
    <name evidence="2" type="ORF">GALMADRAFT_1131969</name>
</gene>
<dbReference type="OrthoDB" id="3063971at2759"/>
<dbReference type="Pfam" id="PF12937">
    <property type="entry name" value="F-box-like"/>
    <property type="match status" value="1"/>
</dbReference>
<protein>
    <recommendedName>
        <fullName evidence="1">F-box domain-containing protein</fullName>
    </recommendedName>
</protein>
<accession>A0A067SGZ7</accession>
<dbReference type="Gene3D" id="1.20.1280.50">
    <property type="match status" value="1"/>
</dbReference>